<dbReference type="EMBL" id="LAZR01053682">
    <property type="protein sequence ID" value="KKK80220.1"/>
    <property type="molecule type" value="Genomic_DNA"/>
</dbReference>
<protein>
    <submittedName>
        <fullName evidence="1">Uncharacterized protein</fullName>
    </submittedName>
</protein>
<accession>A0A0F8Z2B7</accession>
<gene>
    <name evidence="1" type="ORF">LCGC14_2825650</name>
</gene>
<comment type="caution">
    <text evidence="1">The sequence shown here is derived from an EMBL/GenBank/DDBJ whole genome shotgun (WGS) entry which is preliminary data.</text>
</comment>
<dbReference type="AlphaFoldDB" id="A0A0F8Z2B7"/>
<name>A0A0F8Z2B7_9ZZZZ</name>
<sequence length="96" mass="10787">LDMSIRSREVLINSEDTVNELKAFVTKPDGRIEAGSGRKDDRVFSLAIANKMLEVAPPIFSDKHKDSTLTLPTVKYHPFRSIRPVPPVKKPGVIFR</sequence>
<organism evidence="1">
    <name type="scientific">marine sediment metagenome</name>
    <dbReference type="NCBI Taxonomy" id="412755"/>
    <lineage>
        <taxon>unclassified sequences</taxon>
        <taxon>metagenomes</taxon>
        <taxon>ecological metagenomes</taxon>
    </lineage>
</organism>
<evidence type="ECO:0000313" key="1">
    <source>
        <dbReference type="EMBL" id="KKK80220.1"/>
    </source>
</evidence>
<reference evidence="1" key="1">
    <citation type="journal article" date="2015" name="Nature">
        <title>Complex archaea that bridge the gap between prokaryotes and eukaryotes.</title>
        <authorList>
            <person name="Spang A."/>
            <person name="Saw J.H."/>
            <person name="Jorgensen S.L."/>
            <person name="Zaremba-Niedzwiedzka K."/>
            <person name="Martijn J."/>
            <person name="Lind A.E."/>
            <person name="van Eijk R."/>
            <person name="Schleper C."/>
            <person name="Guy L."/>
            <person name="Ettema T.J."/>
        </authorList>
    </citation>
    <scope>NUCLEOTIDE SEQUENCE</scope>
</reference>
<proteinExistence type="predicted"/>
<dbReference type="Gene3D" id="3.30.420.240">
    <property type="match status" value="1"/>
</dbReference>
<feature type="non-terminal residue" evidence="1">
    <location>
        <position position="1"/>
    </location>
</feature>